<evidence type="ECO:0000313" key="2">
    <source>
        <dbReference type="Proteomes" id="UP000625735"/>
    </source>
</evidence>
<comment type="caution">
    <text evidence="1">The sequence shown here is derived from an EMBL/GenBank/DDBJ whole genome shotgun (WGS) entry which is preliminary data.</text>
</comment>
<dbReference type="EMBL" id="BMFG01000004">
    <property type="protein sequence ID" value="GGD25359.1"/>
    <property type="molecule type" value="Genomic_DNA"/>
</dbReference>
<reference evidence="1" key="2">
    <citation type="submission" date="2020-09" db="EMBL/GenBank/DDBJ databases">
        <authorList>
            <person name="Sun Q."/>
            <person name="Zhou Y."/>
        </authorList>
    </citation>
    <scope>NUCLEOTIDE SEQUENCE</scope>
    <source>
        <strain evidence="1">CGMCC 1.12506</strain>
    </source>
</reference>
<dbReference type="Proteomes" id="UP000625735">
    <property type="component" value="Unassembled WGS sequence"/>
</dbReference>
<dbReference type="AlphaFoldDB" id="A0A917DC31"/>
<gene>
    <name evidence="1" type="ORF">GCM10011343_14350</name>
</gene>
<keyword evidence="2" id="KW-1185">Reference proteome</keyword>
<protein>
    <submittedName>
        <fullName evidence="1">Uncharacterized protein</fullName>
    </submittedName>
</protein>
<name>A0A917DC31_9FLAO</name>
<reference evidence="1" key="1">
    <citation type="journal article" date="2014" name="Int. J. Syst. Evol. Microbiol.">
        <title>Complete genome sequence of Corynebacterium casei LMG S-19264T (=DSM 44701T), isolated from a smear-ripened cheese.</title>
        <authorList>
            <consortium name="US DOE Joint Genome Institute (JGI-PGF)"/>
            <person name="Walter F."/>
            <person name="Albersmeier A."/>
            <person name="Kalinowski J."/>
            <person name="Ruckert C."/>
        </authorList>
    </citation>
    <scope>NUCLEOTIDE SEQUENCE</scope>
    <source>
        <strain evidence="1">CGMCC 1.12506</strain>
    </source>
</reference>
<accession>A0A917DC31</accession>
<evidence type="ECO:0000313" key="1">
    <source>
        <dbReference type="EMBL" id="GGD25359.1"/>
    </source>
</evidence>
<sequence>MGLISQIFPEIGGKYIVSVGMSSDEAESEEQFKSTNDNKISGKKFFIIYYFMST</sequence>
<organism evidence="1 2">
    <name type="scientific">Flavobacterium orientale</name>
    <dbReference type="NCBI Taxonomy" id="1756020"/>
    <lineage>
        <taxon>Bacteria</taxon>
        <taxon>Pseudomonadati</taxon>
        <taxon>Bacteroidota</taxon>
        <taxon>Flavobacteriia</taxon>
        <taxon>Flavobacteriales</taxon>
        <taxon>Flavobacteriaceae</taxon>
        <taxon>Flavobacterium</taxon>
    </lineage>
</organism>
<proteinExistence type="predicted"/>